<name>A0A392WHK9_9FABA</name>
<accession>A0A392WHK9</accession>
<evidence type="ECO:0000313" key="2">
    <source>
        <dbReference type="EMBL" id="MCI97480.1"/>
    </source>
</evidence>
<keyword evidence="3" id="KW-1185">Reference proteome</keyword>
<evidence type="ECO:0000256" key="1">
    <source>
        <dbReference type="ARBA" id="ARBA00009500"/>
    </source>
</evidence>
<reference evidence="2 3" key="1">
    <citation type="journal article" date="2018" name="Front. Plant Sci.">
        <title>Red Clover (Trifolium pratense) and Zigzag Clover (T. medium) - A Picture of Genomic Similarities and Differences.</title>
        <authorList>
            <person name="Dluhosova J."/>
            <person name="Istvanek J."/>
            <person name="Nedelnik J."/>
            <person name="Repkova J."/>
        </authorList>
    </citation>
    <scope>NUCLEOTIDE SEQUENCE [LARGE SCALE GENOMIC DNA]</scope>
    <source>
        <strain evidence="3">cv. 10/8</strain>
        <tissue evidence="2">Leaf</tissue>
    </source>
</reference>
<comment type="similarity">
    <text evidence="1">Belongs to the serpin family.</text>
</comment>
<proteinExistence type="inferred from homology"/>
<dbReference type="EMBL" id="LXQA011444683">
    <property type="protein sequence ID" value="MCI97480.1"/>
    <property type="molecule type" value="Genomic_DNA"/>
</dbReference>
<evidence type="ECO:0000313" key="3">
    <source>
        <dbReference type="Proteomes" id="UP000265520"/>
    </source>
</evidence>
<protein>
    <submittedName>
        <fullName evidence="2">Serpin-ZX</fullName>
    </submittedName>
</protein>
<dbReference type="InterPro" id="IPR036186">
    <property type="entry name" value="Serpin_sf"/>
</dbReference>
<dbReference type="AlphaFoldDB" id="A0A392WHK9"/>
<sequence>MVAAGSEGRTQHQLLSFLQSKSTDHLKSLFSHLISDVLSDGAPVGGPRLAFVNG</sequence>
<dbReference type="SUPFAM" id="SSF56574">
    <property type="entry name" value="Serpins"/>
    <property type="match status" value="1"/>
</dbReference>
<dbReference type="InterPro" id="IPR042178">
    <property type="entry name" value="Serpin_sf_1"/>
</dbReference>
<feature type="non-terminal residue" evidence="2">
    <location>
        <position position="54"/>
    </location>
</feature>
<organism evidence="2 3">
    <name type="scientific">Trifolium medium</name>
    <dbReference type="NCBI Taxonomy" id="97028"/>
    <lineage>
        <taxon>Eukaryota</taxon>
        <taxon>Viridiplantae</taxon>
        <taxon>Streptophyta</taxon>
        <taxon>Embryophyta</taxon>
        <taxon>Tracheophyta</taxon>
        <taxon>Spermatophyta</taxon>
        <taxon>Magnoliopsida</taxon>
        <taxon>eudicotyledons</taxon>
        <taxon>Gunneridae</taxon>
        <taxon>Pentapetalae</taxon>
        <taxon>rosids</taxon>
        <taxon>fabids</taxon>
        <taxon>Fabales</taxon>
        <taxon>Fabaceae</taxon>
        <taxon>Papilionoideae</taxon>
        <taxon>50 kb inversion clade</taxon>
        <taxon>NPAAA clade</taxon>
        <taxon>Hologalegina</taxon>
        <taxon>IRL clade</taxon>
        <taxon>Trifolieae</taxon>
        <taxon>Trifolium</taxon>
    </lineage>
</organism>
<dbReference type="Proteomes" id="UP000265520">
    <property type="component" value="Unassembled WGS sequence"/>
</dbReference>
<comment type="caution">
    <text evidence="2">The sequence shown here is derived from an EMBL/GenBank/DDBJ whole genome shotgun (WGS) entry which is preliminary data.</text>
</comment>
<dbReference type="Gene3D" id="3.30.497.10">
    <property type="entry name" value="Antithrombin, subunit I, domain 2"/>
    <property type="match status" value="1"/>
</dbReference>